<keyword evidence="2" id="KW-0479">Metal-binding</keyword>
<protein>
    <recommendedName>
        <fullName evidence="3">DDE Tnp4 domain-containing protein</fullName>
    </recommendedName>
</protein>
<dbReference type="OrthoDB" id="6419587at2759"/>
<dbReference type="Pfam" id="PF13359">
    <property type="entry name" value="DDE_Tnp_4"/>
    <property type="match status" value="1"/>
</dbReference>
<keyword evidence="5" id="KW-1185">Reference proteome</keyword>
<evidence type="ECO:0000256" key="1">
    <source>
        <dbReference type="ARBA" id="ARBA00001968"/>
    </source>
</evidence>
<evidence type="ECO:0000313" key="5">
    <source>
        <dbReference type="Proteomes" id="UP000807504"/>
    </source>
</evidence>
<accession>A0A8T0EK70</accession>
<name>A0A8T0EK70_ARGBR</name>
<evidence type="ECO:0000256" key="2">
    <source>
        <dbReference type="ARBA" id="ARBA00022723"/>
    </source>
</evidence>
<evidence type="ECO:0000313" key="4">
    <source>
        <dbReference type="EMBL" id="KAF8773126.1"/>
    </source>
</evidence>
<evidence type="ECO:0000259" key="3">
    <source>
        <dbReference type="Pfam" id="PF13359"/>
    </source>
</evidence>
<dbReference type="GO" id="GO:0046872">
    <property type="term" value="F:metal ion binding"/>
    <property type="evidence" value="ECO:0007669"/>
    <property type="project" value="UniProtKB-KW"/>
</dbReference>
<sequence>MAIADSKYRLVFVHIGKYGKDYDSIESNAKHLPDEKCLSGTESPEVPYFFVGDAAFGLHKHLLRPYARTHLTFEKRIFNYRLCRARRCIKCVFGILSNKWGIFHPPLNVQPQFAKDIVKACIILHNYVRDRDRYRTEDTMSVVGLKDIRAQSKQCEKHFM</sequence>
<gene>
    <name evidence="4" type="ORF">HNY73_015810</name>
</gene>
<reference evidence="4" key="2">
    <citation type="submission" date="2020-06" db="EMBL/GenBank/DDBJ databases">
        <authorList>
            <person name="Sheffer M."/>
        </authorList>
    </citation>
    <scope>NUCLEOTIDE SEQUENCE</scope>
</reference>
<dbReference type="InterPro" id="IPR027806">
    <property type="entry name" value="HARBI1_dom"/>
</dbReference>
<proteinExistence type="predicted"/>
<dbReference type="EMBL" id="JABXBU010002227">
    <property type="protein sequence ID" value="KAF8773126.1"/>
    <property type="molecule type" value="Genomic_DNA"/>
</dbReference>
<comment type="cofactor">
    <cofactor evidence="1">
        <name>a divalent metal cation</name>
        <dbReference type="ChEBI" id="CHEBI:60240"/>
    </cofactor>
</comment>
<dbReference type="Proteomes" id="UP000807504">
    <property type="component" value="Unassembled WGS sequence"/>
</dbReference>
<dbReference type="AlphaFoldDB" id="A0A8T0EK70"/>
<reference evidence="4" key="1">
    <citation type="journal article" date="2020" name="bioRxiv">
        <title>Chromosome-level reference genome of the European wasp spider Argiope bruennichi: a resource for studies on range expansion and evolutionary adaptation.</title>
        <authorList>
            <person name="Sheffer M.M."/>
            <person name="Hoppe A."/>
            <person name="Krehenwinkel H."/>
            <person name="Uhl G."/>
            <person name="Kuss A.W."/>
            <person name="Jensen L."/>
            <person name="Jensen C."/>
            <person name="Gillespie R.G."/>
            <person name="Hoff K.J."/>
            <person name="Prost S."/>
        </authorList>
    </citation>
    <scope>NUCLEOTIDE SEQUENCE</scope>
</reference>
<dbReference type="OMA" id="PNNIRNT"/>
<feature type="domain" description="DDE Tnp4" evidence="3">
    <location>
        <begin position="5"/>
        <end position="126"/>
    </location>
</feature>
<organism evidence="4 5">
    <name type="scientific">Argiope bruennichi</name>
    <name type="common">Wasp spider</name>
    <name type="synonym">Aranea bruennichi</name>
    <dbReference type="NCBI Taxonomy" id="94029"/>
    <lineage>
        <taxon>Eukaryota</taxon>
        <taxon>Metazoa</taxon>
        <taxon>Ecdysozoa</taxon>
        <taxon>Arthropoda</taxon>
        <taxon>Chelicerata</taxon>
        <taxon>Arachnida</taxon>
        <taxon>Araneae</taxon>
        <taxon>Araneomorphae</taxon>
        <taxon>Entelegynae</taxon>
        <taxon>Araneoidea</taxon>
        <taxon>Araneidae</taxon>
        <taxon>Argiope</taxon>
    </lineage>
</organism>
<comment type="caution">
    <text evidence="4">The sequence shown here is derived from an EMBL/GenBank/DDBJ whole genome shotgun (WGS) entry which is preliminary data.</text>
</comment>